<accession>A0A1F7Z1X3</accession>
<evidence type="ECO:0000313" key="2">
    <source>
        <dbReference type="Proteomes" id="UP000178870"/>
    </source>
</evidence>
<protein>
    <submittedName>
        <fullName evidence="1">Uncharacterized protein</fullName>
    </submittedName>
</protein>
<organism evidence="1 2">
    <name type="scientific">Candidatus Woesebacteria bacterium RIFCSPHIGHO2_01_FULL_44_21</name>
    <dbReference type="NCBI Taxonomy" id="1802503"/>
    <lineage>
        <taxon>Bacteria</taxon>
        <taxon>Candidatus Woeseibacteriota</taxon>
    </lineage>
</organism>
<dbReference type="EMBL" id="MGGP01000011">
    <property type="protein sequence ID" value="OGM32948.1"/>
    <property type="molecule type" value="Genomic_DNA"/>
</dbReference>
<name>A0A1F7Z1X3_9BACT</name>
<gene>
    <name evidence="1" type="ORF">A2803_05135</name>
</gene>
<comment type="caution">
    <text evidence="1">The sequence shown here is derived from an EMBL/GenBank/DDBJ whole genome shotgun (WGS) entry which is preliminary data.</text>
</comment>
<proteinExistence type="predicted"/>
<dbReference type="Proteomes" id="UP000178870">
    <property type="component" value="Unassembled WGS sequence"/>
</dbReference>
<sequence length="107" mass="12794">MAKFNLDEHIKKRFQLFEDKRPKEEDDKIYDKVYSFCLNEMIVFVGQNVSKDEMDRLNKKLDAEDPKNAFLEVLEGVPMAKLRLEARLKYFVDQLLLDSLKKHKNKK</sequence>
<dbReference type="AlphaFoldDB" id="A0A1F7Z1X3"/>
<reference evidence="1 2" key="1">
    <citation type="journal article" date="2016" name="Nat. Commun.">
        <title>Thousands of microbial genomes shed light on interconnected biogeochemical processes in an aquifer system.</title>
        <authorList>
            <person name="Anantharaman K."/>
            <person name="Brown C.T."/>
            <person name="Hug L.A."/>
            <person name="Sharon I."/>
            <person name="Castelle C.J."/>
            <person name="Probst A.J."/>
            <person name="Thomas B.C."/>
            <person name="Singh A."/>
            <person name="Wilkins M.J."/>
            <person name="Karaoz U."/>
            <person name="Brodie E.L."/>
            <person name="Williams K.H."/>
            <person name="Hubbard S.S."/>
            <person name="Banfield J.F."/>
        </authorList>
    </citation>
    <scope>NUCLEOTIDE SEQUENCE [LARGE SCALE GENOMIC DNA]</scope>
</reference>
<evidence type="ECO:0000313" key="1">
    <source>
        <dbReference type="EMBL" id="OGM32948.1"/>
    </source>
</evidence>